<accession>A0A0F7PDV3</accession>
<dbReference type="PROSITE" id="PS00584">
    <property type="entry name" value="PFKB_KINASES_2"/>
    <property type="match status" value="1"/>
</dbReference>
<protein>
    <submittedName>
        <fullName evidence="6">Sugar kinase, ribokinase</fullName>
        <ecNumber evidence="6">2.7.1.15</ecNumber>
    </submittedName>
</protein>
<reference evidence="8" key="2">
    <citation type="submission" date="2015-05" db="EMBL/GenBank/DDBJ databases">
        <title>Complete genome sequence of Halanaeroarchaeum sulfurireducens type strain M27-SA2, a sulfate-reducer haloarchaeon from marine anoxic lake Medee.</title>
        <authorList>
            <person name="Messina E."/>
            <person name="Kublanov I.V."/>
            <person name="Toshchakov S."/>
            <person name="Arcadi E."/>
            <person name="La Spada G."/>
            <person name="La Cono V."/>
            <person name="Yakimov M.M."/>
        </authorList>
    </citation>
    <scope>NUCLEOTIDE SEQUENCE [LARGE SCALE GENOMIC DNA]</scope>
    <source>
        <strain evidence="8">M27-SA2</strain>
    </source>
</reference>
<dbReference type="PANTHER" id="PTHR10584:SF166">
    <property type="entry name" value="RIBOKINASE"/>
    <property type="match status" value="1"/>
</dbReference>
<feature type="domain" description="Carbohydrate kinase PfkB" evidence="5">
    <location>
        <begin position="3"/>
        <end position="291"/>
    </location>
</feature>
<reference evidence="6 9" key="1">
    <citation type="journal article" date="2015" name="ISME J.">
        <title>Elemental sulfur and acetate can support life of a novel strictly anaerobic haloarchaeon.</title>
        <authorList>
            <person name="Sorokin D.Y."/>
            <person name="Kublanov I.V."/>
            <person name="Gavrilov S.N."/>
            <person name="Rojo D."/>
            <person name="Roman P."/>
            <person name="Golyshin P.N."/>
            <person name="Slepak V.Z."/>
            <person name="Smedile F."/>
            <person name="Ferrer M."/>
            <person name="Messina E."/>
            <person name="La Cono V."/>
            <person name="Yakimov M.M."/>
        </authorList>
    </citation>
    <scope>NUCLEOTIDE SEQUENCE [LARGE SCALE GENOMIC DNA]</scope>
    <source>
        <strain evidence="6 9">HSR2</strain>
    </source>
</reference>
<dbReference type="PANTHER" id="PTHR10584">
    <property type="entry name" value="SUGAR KINASE"/>
    <property type="match status" value="1"/>
</dbReference>
<evidence type="ECO:0000256" key="3">
    <source>
        <dbReference type="ARBA" id="ARBA00022777"/>
    </source>
</evidence>
<evidence type="ECO:0000256" key="4">
    <source>
        <dbReference type="RuleBase" id="RU003704"/>
    </source>
</evidence>
<evidence type="ECO:0000259" key="5">
    <source>
        <dbReference type="Pfam" id="PF00294"/>
    </source>
</evidence>
<keyword evidence="9" id="KW-1185">Reference proteome</keyword>
<dbReference type="InterPro" id="IPR002173">
    <property type="entry name" value="Carboh/pur_kinase_PfkB_CS"/>
</dbReference>
<organism evidence="6 9">
    <name type="scientific">Halanaeroarchaeum sulfurireducens</name>
    <dbReference type="NCBI Taxonomy" id="1604004"/>
    <lineage>
        <taxon>Archaea</taxon>
        <taxon>Methanobacteriati</taxon>
        <taxon>Methanobacteriota</taxon>
        <taxon>Stenosarchaea group</taxon>
        <taxon>Halobacteria</taxon>
        <taxon>Halobacteriales</taxon>
        <taxon>Halobacteriaceae</taxon>
        <taxon>Halanaeroarchaeum</taxon>
    </lineage>
</organism>
<evidence type="ECO:0000313" key="8">
    <source>
        <dbReference type="Proteomes" id="UP000060390"/>
    </source>
</evidence>
<sequence length="309" mass="32359">MVRVVTAGHVNWDVTLRVKALPEPDGEARISSLQRSGGGSAANVAAALATYGTAVEIVGSVGDDEPGFLARRELDRVGVDVSELHTVRTADTTVKYLIVDAAGEVMVLGNEGANEAFEADDVRPGVVREADHLHLTGQRPATADRLADRARDGGLTVSFDPGRLLSERDYGDLLDRVDVLFVNRREAEIALAGTDPADAVAGTDRVLVVKRGANGAAVYADGTVVEHPGFDVSPVDTTGAGDAFDAGFLAVVLGVWDGEENVHIREADFERALEVANVCGAMAACEEGARQAPSRAEAEAFLADRDASG</sequence>
<dbReference type="OrthoDB" id="26949at2157"/>
<dbReference type="HOGENOM" id="CLU_027634_6_0_2"/>
<dbReference type="PROSITE" id="PS00583">
    <property type="entry name" value="PFKB_KINASES_1"/>
    <property type="match status" value="1"/>
</dbReference>
<dbReference type="EMBL" id="CP011564">
    <property type="protein sequence ID" value="ALG82779.1"/>
    <property type="molecule type" value="Genomic_DNA"/>
</dbReference>
<evidence type="ECO:0000256" key="1">
    <source>
        <dbReference type="ARBA" id="ARBA00010688"/>
    </source>
</evidence>
<dbReference type="Proteomes" id="UP000060390">
    <property type="component" value="Chromosome"/>
</dbReference>
<evidence type="ECO:0000313" key="7">
    <source>
        <dbReference type="EMBL" id="ALG82779.1"/>
    </source>
</evidence>
<dbReference type="RefSeq" id="WP_050049051.1">
    <property type="nucleotide sequence ID" value="NZ_CP008874.1"/>
</dbReference>
<dbReference type="STRING" id="1604004.HLASA_1900"/>
<dbReference type="Proteomes" id="UP000069906">
    <property type="component" value="Chromosome"/>
</dbReference>
<dbReference type="GeneID" id="26011232"/>
<keyword evidence="2 4" id="KW-0808">Transferase</keyword>
<dbReference type="KEGG" id="hsu:HLASF_1914"/>
<dbReference type="InterPro" id="IPR002139">
    <property type="entry name" value="Ribo/fructo_kinase"/>
</dbReference>
<dbReference type="Gene3D" id="3.40.1190.20">
    <property type="match status" value="1"/>
</dbReference>
<dbReference type="EMBL" id="CP008874">
    <property type="protein sequence ID" value="AKH98385.1"/>
    <property type="molecule type" value="Genomic_DNA"/>
</dbReference>
<dbReference type="AlphaFoldDB" id="A0A0F7PDV3"/>
<dbReference type="PRINTS" id="PR00990">
    <property type="entry name" value="RIBOKINASE"/>
</dbReference>
<evidence type="ECO:0000313" key="9">
    <source>
        <dbReference type="Proteomes" id="UP000069906"/>
    </source>
</evidence>
<dbReference type="EC" id="2.7.1.15" evidence="6"/>
<gene>
    <name evidence="7" type="ORF">HLASA_1900</name>
    <name evidence="6" type="ORF">HLASF_1914</name>
</gene>
<keyword evidence="3 4" id="KW-0418">Kinase</keyword>
<dbReference type="SUPFAM" id="SSF53613">
    <property type="entry name" value="Ribokinase-like"/>
    <property type="match status" value="1"/>
</dbReference>
<evidence type="ECO:0000256" key="2">
    <source>
        <dbReference type="ARBA" id="ARBA00022679"/>
    </source>
</evidence>
<dbReference type="KEGG" id="hsf:HLASA_1900"/>
<proteinExistence type="inferred from homology"/>
<evidence type="ECO:0000313" key="6">
    <source>
        <dbReference type="EMBL" id="AKH98385.1"/>
    </source>
</evidence>
<reference evidence="7 8" key="3">
    <citation type="journal article" date="2016" name="Stand. Genomic Sci.">
        <title>Complete genome sequence of 'Halanaeroarchaeum sulfurireducens' M27-SA2, a sulfur-reducing and acetate-oxidizing haloarchaeon from the deep-sea hypersaline anoxic lake Medee.</title>
        <authorList>
            <person name="Messina E."/>
            <person name="Sorokin D.Y."/>
            <person name="Kublanov I.V."/>
            <person name="Toshchakov S."/>
            <person name="Lopatina A."/>
            <person name="Arcadi E."/>
            <person name="Smedile F."/>
            <person name="La Spada G."/>
            <person name="La Cono V."/>
            <person name="Yakimov M.M."/>
        </authorList>
    </citation>
    <scope>NUCLEOTIDE SEQUENCE [LARGE SCALE GENOMIC DNA]</scope>
    <source>
        <strain evidence="7 8">M27-SA2</strain>
    </source>
</reference>
<dbReference type="Pfam" id="PF00294">
    <property type="entry name" value="PfkB"/>
    <property type="match status" value="1"/>
</dbReference>
<dbReference type="GO" id="GO:0004747">
    <property type="term" value="F:ribokinase activity"/>
    <property type="evidence" value="ECO:0007669"/>
    <property type="project" value="UniProtKB-EC"/>
</dbReference>
<dbReference type="InterPro" id="IPR029056">
    <property type="entry name" value="Ribokinase-like"/>
</dbReference>
<name>A0A0F7PDV3_9EURY</name>
<comment type="similarity">
    <text evidence="1 4">Belongs to the carbohydrate kinase PfkB family.</text>
</comment>
<dbReference type="InterPro" id="IPR011611">
    <property type="entry name" value="PfkB_dom"/>
</dbReference>
<dbReference type="PATRIC" id="fig|1604004.4.peg.2006"/>